<dbReference type="EMBL" id="VFSU01000011">
    <property type="protein sequence ID" value="TPE63963.1"/>
    <property type="molecule type" value="Genomic_DNA"/>
</dbReference>
<dbReference type="AlphaFoldDB" id="A0A501XUE1"/>
<evidence type="ECO:0000313" key="4">
    <source>
        <dbReference type="Proteomes" id="UP000319897"/>
    </source>
</evidence>
<feature type="region of interest" description="Disordered" evidence="1">
    <location>
        <begin position="1"/>
        <end position="21"/>
    </location>
</feature>
<feature type="compositionally biased region" description="Basic and acidic residues" evidence="1">
    <location>
        <begin position="52"/>
        <end position="64"/>
    </location>
</feature>
<gene>
    <name evidence="3" type="ORF">FJQ54_03755</name>
</gene>
<dbReference type="InterPro" id="IPR041649">
    <property type="entry name" value="NepR"/>
</dbReference>
<protein>
    <recommendedName>
        <fullName evidence="2">Anti-sigma factor NepR domain-containing protein</fullName>
    </recommendedName>
</protein>
<evidence type="ECO:0000256" key="1">
    <source>
        <dbReference type="SAM" id="MobiDB-lite"/>
    </source>
</evidence>
<proteinExistence type="predicted"/>
<keyword evidence="4" id="KW-1185">Reference proteome</keyword>
<comment type="caution">
    <text evidence="3">The sequence shown here is derived from an EMBL/GenBank/DDBJ whole genome shotgun (WGS) entry which is preliminary data.</text>
</comment>
<name>A0A501XUE1_9SPHN</name>
<feature type="domain" description="Anti-sigma factor NepR" evidence="2">
    <location>
        <begin position="25"/>
        <end position="55"/>
    </location>
</feature>
<dbReference type="RefSeq" id="WP_140926978.1">
    <property type="nucleotide sequence ID" value="NZ_VFSU01000011.1"/>
</dbReference>
<feature type="region of interest" description="Disordered" evidence="1">
    <location>
        <begin position="52"/>
        <end position="75"/>
    </location>
</feature>
<evidence type="ECO:0000313" key="3">
    <source>
        <dbReference type="EMBL" id="TPE63963.1"/>
    </source>
</evidence>
<dbReference type="Pfam" id="PF18557">
    <property type="entry name" value="NepR"/>
    <property type="match status" value="1"/>
</dbReference>
<accession>A0A501XUE1</accession>
<sequence>MARHIPLPGARIAGSGPSGLEDDPISLGLRKLWAEVEREEVPDDFLDLLDQIDERRAASPDEQRPQPAARKGRVQ</sequence>
<reference evidence="3 4" key="1">
    <citation type="submission" date="2019-06" db="EMBL/GenBank/DDBJ databases">
        <authorList>
            <person name="Lee I."/>
            <person name="Jang G.I."/>
            <person name="Hwang C.Y."/>
        </authorList>
    </citation>
    <scope>NUCLEOTIDE SEQUENCE [LARGE SCALE GENOMIC DNA]</scope>
    <source>
        <strain evidence="3 4">PAMC 28131</strain>
    </source>
</reference>
<evidence type="ECO:0000259" key="2">
    <source>
        <dbReference type="Pfam" id="PF18557"/>
    </source>
</evidence>
<dbReference type="Proteomes" id="UP000319897">
    <property type="component" value="Unassembled WGS sequence"/>
</dbReference>
<dbReference type="OrthoDB" id="7580506at2"/>
<organism evidence="3 4">
    <name type="scientific">Sandaracinobacter neustonicus</name>
    <dbReference type="NCBI Taxonomy" id="1715348"/>
    <lineage>
        <taxon>Bacteria</taxon>
        <taxon>Pseudomonadati</taxon>
        <taxon>Pseudomonadota</taxon>
        <taxon>Alphaproteobacteria</taxon>
        <taxon>Sphingomonadales</taxon>
        <taxon>Sphingosinicellaceae</taxon>
        <taxon>Sandaracinobacter</taxon>
    </lineage>
</organism>